<accession>A0ABS8BAP6</accession>
<keyword evidence="2" id="KW-0732">Signal</keyword>
<dbReference type="EMBL" id="JAJAUY010000083">
    <property type="protein sequence ID" value="MCB5181628.1"/>
    <property type="molecule type" value="Genomic_DNA"/>
</dbReference>
<feature type="signal peptide" evidence="2">
    <location>
        <begin position="1"/>
        <end position="26"/>
    </location>
</feature>
<dbReference type="RefSeq" id="WP_226728710.1">
    <property type="nucleotide sequence ID" value="NZ_JAJAUY010000083.1"/>
</dbReference>
<evidence type="ECO:0000313" key="3">
    <source>
        <dbReference type="EMBL" id="MCB5181628.1"/>
    </source>
</evidence>
<evidence type="ECO:0008006" key="5">
    <source>
        <dbReference type="Google" id="ProtNLM"/>
    </source>
</evidence>
<evidence type="ECO:0000256" key="2">
    <source>
        <dbReference type="SAM" id="SignalP"/>
    </source>
</evidence>
<name>A0ABS8BAP6_9ACTN</name>
<keyword evidence="4" id="KW-1185">Reference proteome</keyword>
<proteinExistence type="predicted"/>
<reference evidence="3 4" key="1">
    <citation type="submission" date="2021-10" db="EMBL/GenBank/DDBJ databases">
        <title>Streptomyces sp. strain SMC 277, a novel streptomycete isolated from soil.</title>
        <authorList>
            <person name="Chanama M."/>
        </authorList>
    </citation>
    <scope>NUCLEOTIDE SEQUENCE [LARGE SCALE GENOMIC DNA]</scope>
    <source>
        <strain evidence="3 4">SMC 277</strain>
    </source>
</reference>
<feature type="chain" id="PRO_5045915049" description="Lipoprotein" evidence="2">
    <location>
        <begin position="27"/>
        <end position="292"/>
    </location>
</feature>
<dbReference type="PROSITE" id="PS51257">
    <property type="entry name" value="PROKAR_LIPOPROTEIN"/>
    <property type="match status" value="1"/>
</dbReference>
<comment type="caution">
    <text evidence="3">The sequence shown here is derived from an EMBL/GenBank/DDBJ whole genome shotgun (WGS) entry which is preliminary data.</text>
</comment>
<evidence type="ECO:0000313" key="4">
    <source>
        <dbReference type="Proteomes" id="UP001199054"/>
    </source>
</evidence>
<evidence type="ECO:0000256" key="1">
    <source>
        <dbReference type="SAM" id="MobiDB-lite"/>
    </source>
</evidence>
<organism evidence="3 4">
    <name type="scientific">Streptomyces antimicrobicus</name>
    <dbReference type="NCBI Taxonomy" id="2883108"/>
    <lineage>
        <taxon>Bacteria</taxon>
        <taxon>Bacillati</taxon>
        <taxon>Actinomycetota</taxon>
        <taxon>Actinomycetes</taxon>
        <taxon>Kitasatosporales</taxon>
        <taxon>Streptomycetaceae</taxon>
        <taxon>Streptomyces</taxon>
    </lineage>
</organism>
<sequence length="292" mass="30268">MVRGPVTYVRLLLAVLLCGTAVAGCAAPGAVDPAGQDVRRAVADWAAGRPGQLAGIPLAQRSYEVTSVRRTGAGAVVAARLRYRLADYDTASAESARELDLAGDAGRWRVTADRPAPGAPALPWDQGPVTVVRGERSLVLGTGQDRALLEAVAGLADRAVPDAGAAWPGPWAGRVVVLVPRSLDAMAALLGRPAAQYRGLAAVTTATVGAGAAPADRVVLNPEGWAELSPAGRRIVLTHEVTHVATRAATTARTPLWLSEGFADWAAYRTGDRPPAEAAPALAREVRRGRVP</sequence>
<gene>
    <name evidence="3" type="ORF">LG632_19875</name>
</gene>
<dbReference type="Proteomes" id="UP001199054">
    <property type="component" value="Unassembled WGS sequence"/>
</dbReference>
<protein>
    <recommendedName>
        <fullName evidence="5">Lipoprotein</fullName>
    </recommendedName>
</protein>
<feature type="region of interest" description="Disordered" evidence="1">
    <location>
        <begin position="273"/>
        <end position="292"/>
    </location>
</feature>
<feature type="non-terminal residue" evidence="3">
    <location>
        <position position="292"/>
    </location>
</feature>